<keyword evidence="1 2" id="KW-0238">DNA-binding</keyword>
<dbReference type="PANTHER" id="PTHR43479">
    <property type="entry name" value="ACREF/ENVCD OPERON REPRESSOR-RELATED"/>
    <property type="match status" value="1"/>
</dbReference>
<dbReference type="PANTHER" id="PTHR43479:SF11">
    <property type="entry name" value="ACREF_ENVCD OPERON REPRESSOR-RELATED"/>
    <property type="match status" value="1"/>
</dbReference>
<feature type="domain" description="HTH tetR-type" evidence="3">
    <location>
        <begin position="6"/>
        <end position="66"/>
    </location>
</feature>
<dbReference type="Proteomes" id="UP000293874">
    <property type="component" value="Unassembled WGS sequence"/>
</dbReference>
<keyword evidence="5" id="KW-1185">Reference proteome</keyword>
<reference evidence="4 5" key="1">
    <citation type="submission" date="2019-02" db="EMBL/GenBank/DDBJ databases">
        <title>Genomic Encyclopedia of Type Strains, Phase IV (KMG-IV): sequencing the most valuable type-strain genomes for metagenomic binning, comparative biology and taxonomic classification.</title>
        <authorList>
            <person name="Goeker M."/>
        </authorList>
    </citation>
    <scope>NUCLEOTIDE SEQUENCE [LARGE SCALE GENOMIC DNA]</scope>
    <source>
        <strain evidence="4 5">DSM 18116</strain>
    </source>
</reference>
<dbReference type="AlphaFoldDB" id="A0A4Q7N2Q9"/>
<dbReference type="PROSITE" id="PS50977">
    <property type="entry name" value="HTH_TETR_2"/>
    <property type="match status" value="1"/>
</dbReference>
<organism evidence="4 5">
    <name type="scientific">Pseudobacter ginsenosidimutans</name>
    <dbReference type="NCBI Taxonomy" id="661488"/>
    <lineage>
        <taxon>Bacteria</taxon>
        <taxon>Pseudomonadati</taxon>
        <taxon>Bacteroidota</taxon>
        <taxon>Chitinophagia</taxon>
        <taxon>Chitinophagales</taxon>
        <taxon>Chitinophagaceae</taxon>
        <taxon>Pseudobacter</taxon>
    </lineage>
</organism>
<dbReference type="Gene3D" id="1.10.357.10">
    <property type="entry name" value="Tetracycline Repressor, domain 2"/>
    <property type="match status" value="1"/>
</dbReference>
<evidence type="ECO:0000313" key="5">
    <source>
        <dbReference type="Proteomes" id="UP000293874"/>
    </source>
</evidence>
<dbReference type="Pfam" id="PF00440">
    <property type="entry name" value="TetR_N"/>
    <property type="match status" value="1"/>
</dbReference>
<evidence type="ECO:0000256" key="2">
    <source>
        <dbReference type="PROSITE-ProRule" id="PRU00335"/>
    </source>
</evidence>
<dbReference type="InterPro" id="IPR001647">
    <property type="entry name" value="HTH_TetR"/>
</dbReference>
<dbReference type="PRINTS" id="PR00455">
    <property type="entry name" value="HTHTETR"/>
</dbReference>
<name>A0A4Q7N2Q9_9BACT</name>
<accession>A0A4Q7N2Q9</accession>
<gene>
    <name evidence="4" type="ORF">EV199_1066</name>
</gene>
<evidence type="ECO:0000259" key="3">
    <source>
        <dbReference type="PROSITE" id="PS50977"/>
    </source>
</evidence>
<comment type="caution">
    <text evidence="4">The sequence shown here is derived from an EMBL/GenBank/DDBJ whole genome shotgun (WGS) entry which is preliminary data.</text>
</comment>
<dbReference type="EMBL" id="SGXA01000001">
    <property type="protein sequence ID" value="RZS75204.1"/>
    <property type="molecule type" value="Genomic_DNA"/>
</dbReference>
<dbReference type="OrthoDB" id="6430772at2"/>
<proteinExistence type="predicted"/>
<protein>
    <submittedName>
        <fullName evidence="4">TetR family transcriptional regulator</fullName>
    </submittedName>
</protein>
<evidence type="ECO:0000313" key="4">
    <source>
        <dbReference type="EMBL" id="RZS75204.1"/>
    </source>
</evidence>
<dbReference type="GO" id="GO:0003677">
    <property type="term" value="F:DNA binding"/>
    <property type="evidence" value="ECO:0007669"/>
    <property type="project" value="UniProtKB-UniRule"/>
</dbReference>
<sequence length="196" mass="22807">MRTRDENKVLAIREKAIDLMVEEGLEGFSIQKLAKAAGVSPATIYIYYKDREDLIIQLSIELTNTLLEYSLRDFDPAMSFSDGLKLQWKNRVAHFMKFPKHVEFIEHIRYSPLYEQVRAHMIVQFGEAMGAFVHNAIRNKQLNKLPFEVYWAVAFAPLYQLMKFHSQGRSHKSEHFALNNKLLMQTCELVIKGLTP</sequence>
<dbReference type="InterPro" id="IPR050624">
    <property type="entry name" value="HTH-type_Tx_Regulator"/>
</dbReference>
<dbReference type="SUPFAM" id="SSF46689">
    <property type="entry name" value="Homeodomain-like"/>
    <property type="match status" value="1"/>
</dbReference>
<dbReference type="RefSeq" id="WP_130539591.1">
    <property type="nucleotide sequence ID" value="NZ_CP042431.1"/>
</dbReference>
<feature type="DNA-binding region" description="H-T-H motif" evidence="2">
    <location>
        <begin position="29"/>
        <end position="48"/>
    </location>
</feature>
<dbReference type="InterPro" id="IPR009057">
    <property type="entry name" value="Homeodomain-like_sf"/>
</dbReference>
<evidence type="ECO:0000256" key="1">
    <source>
        <dbReference type="ARBA" id="ARBA00023125"/>
    </source>
</evidence>